<evidence type="ECO:0000313" key="4">
    <source>
        <dbReference type="Proteomes" id="UP000323946"/>
    </source>
</evidence>
<keyword evidence="4" id="KW-1185">Reference proteome</keyword>
<evidence type="ECO:0000313" key="3">
    <source>
        <dbReference type="EMBL" id="KAA5829535.1"/>
    </source>
</evidence>
<protein>
    <submittedName>
        <fullName evidence="3">Two pore domain potassium channel family protein</fullName>
    </submittedName>
</protein>
<sequence length="169" mass="17284">MTGVARRTVLINLVATVGAVAVCTGVYYALPIGSFGLVGTLGSVVVFGAGLAAVSVLITVQIRRFRSGGGHRGSSVAGVVAALYLAVLFFAAVYFGTEHHEPGAIAELRTKTDALYFSLAITSTVGFGDVHAVSQFARAVAAVHMAFNIGFLGGAVAVLRTKATRPKAS</sequence>
<gene>
    <name evidence="3" type="ORF">F1721_24775</name>
</gene>
<keyword evidence="3" id="KW-0407">Ion channel</keyword>
<dbReference type="EMBL" id="VWPH01000012">
    <property type="protein sequence ID" value="KAA5829535.1"/>
    <property type="molecule type" value="Genomic_DNA"/>
</dbReference>
<feature type="transmembrane region" description="Helical" evidence="1">
    <location>
        <begin position="136"/>
        <end position="159"/>
    </location>
</feature>
<dbReference type="Gene3D" id="1.10.287.70">
    <property type="match status" value="1"/>
</dbReference>
<name>A0A5M7BT34_SACHI</name>
<dbReference type="GO" id="GO:0034220">
    <property type="term" value="P:monoatomic ion transmembrane transport"/>
    <property type="evidence" value="ECO:0007669"/>
    <property type="project" value="UniProtKB-KW"/>
</dbReference>
<dbReference type="Pfam" id="PF07885">
    <property type="entry name" value="Ion_trans_2"/>
    <property type="match status" value="1"/>
</dbReference>
<keyword evidence="1" id="KW-0812">Transmembrane</keyword>
<organism evidence="3 4">
    <name type="scientific">Saccharopolyspora hirsuta</name>
    <dbReference type="NCBI Taxonomy" id="1837"/>
    <lineage>
        <taxon>Bacteria</taxon>
        <taxon>Bacillati</taxon>
        <taxon>Actinomycetota</taxon>
        <taxon>Actinomycetes</taxon>
        <taxon>Pseudonocardiales</taxon>
        <taxon>Pseudonocardiaceae</taxon>
        <taxon>Saccharopolyspora</taxon>
    </lineage>
</organism>
<dbReference type="OrthoDB" id="9799090at2"/>
<comment type="caution">
    <text evidence="3">The sequence shown here is derived from an EMBL/GenBank/DDBJ whole genome shotgun (WGS) entry which is preliminary data.</text>
</comment>
<keyword evidence="1" id="KW-1133">Transmembrane helix</keyword>
<dbReference type="Proteomes" id="UP000323946">
    <property type="component" value="Unassembled WGS sequence"/>
</dbReference>
<proteinExistence type="predicted"/>
<feature type="transmembrane region" description="Helical" evidence="1">
    <location>
        <begin position="36"/>
        <end position="62"/>
    </location>
</feature>
<feature type="transmembrane region" description="Helical" evidence="1">
    <location>
        <begin position="9"/>
        <end position="30"/>
    </location>
</feature>
<dbReference type="AlphaFoldDB" id="A0A5M7BT34"/>
<feature type="domain" description="Potassium channel" evidence="2">
    <location>
        <begin position="85"/>
        <end position="162"/>
    </location>
</feature>
<reference evidence="3 4" key="1">
    <citation type="submission" date="2019-09" db="EMBL/GenBank/DDBJ databases">
        <title>Draft genome sequence of the thermophilic Saccharopolyspora hirsuta VKM Ac-666T.</title>
        <authorList>
            <person name="Lobastova T.G."/>
            <person name="Fokina V."/>
            <person name="Bragin E.Y."/>
            <person name="Shtratnikova V.Y."/>
            <person name="Starodumova I.P."/>
            <person name="Tarlachkov S.V."/>
            <person name="Donova M.V."/>
        </authorList>
    </citation>
    <scope>NUCLEOTIDE SEQUENCE [LARGE SCALE GENOMIC DNA]</scope>
    <source>
        <strain evidence="3 4">VKM Ac-666</strain>
    </source>
</reference>
<accession>A0A5M7BT34</accession>
<feature type="transmembrane region" description="Helical" evidence="1">
    <location>
        <begin position="74"/>
        <end position="95"/>
    </location>
</feature>
<evidence type="ECO:0000256" key="1">
    <source>
        <dbReference type="SAM" id="Phobius"/>
    </source>
</evidence>
<dbReference type="SUPFAM" id="SSF81324">
    <property type="entry name" value="Voltage-gated potassium channels"/>
    <property type="match status" value="1"/>
</dbReference>
<keyword evidence="3" id="KW-0406">Ion transport</keyword>
<evidence type="ECO:0000259" key="2">
    <source>
        <dbReference type="Pfam" id="PF07885"/>
    </source>
</evidence>
<keyword evidence="1" id="KW-0472">Membrane</keyword>
<keyword evidence="3" id="KW-0813">Transport</keyword>
<dbReference type="InterPro" id="IPR013099">
    <property type="entry name" value="K_chnl_dom"/>
</dbReference>